<dbReference type="Pfam" id="PF00153">
    <property type="entry name" value="Mito_carr"/>
    <property type="match status" value="1"/>
</dbReference>
<comment type="function">
    <text evidence="12">Catalyzes the exchange of ADP and ATP across the membrane.</text>
</comment>
<evidence type="ECO:0000256" key="10">
    <source>
        <dbReference type="ARBA" id="ARBA00023136"/>
    </source>
</evidence>
<evidence type="ECO:0000256" key="9">
    <source>
        <dbReference type="ARBA" id="ARBA00023128"/>
    </source>
</evidence>
<dbReference type="GO" id="GO:0005471">
    <property type="term" value="F:ATP:ADP antiporter activity"/>
    <property type="evidence" value="ECO:0007669"/>
    <property type="project" value="UniProtKB-UniRule"/>
</dbReference>
<keyword evidence="5" id="KW-0812">Transmembrane</keyword>
<keyword evidence="4" id="KW-0050">Antiport</keyword>
<dbReference type="GO" id="GO:0140021">
    <property type="term" value="P:mitochondrial ADP transmembrane transport"/>
    <property type="evidence" value="ECO:0007669"/>
    <property type="project" value="InterPro"/>
</dbReference>
<dbReference type="GO" id="GO:1990544">
    <property type="term" value="P:mitochondrial ATP transmembrane transport"/>
    <property type="evidence" value="ECO:0007669"/>
    <property type="project" value="InterPro"/>
</dbReference>
<dbReference type="Proteomes" id="UP000298663">
    <property type="component" value="Unassembled WGS sequence"/>
</dbReference>
<evidence type="ECO:0000256" key="3">
    <source>
        <dbReference type="ARBA" id="ARBA00022448"/>
    </source>
</evidence>
<dbReference type="Gene3D" id="1.50.40.10">
    <property type="entry name" value="Mitochondrial carrier domain"/>
    <property type="match status" value="2"/>
</dbReference>
<evidence type="ECO:0000256" key="1">
    <source>
        <dbReference type="ARBA" id="ARBA00004448"/>
    </source>
</evidence>
<keyword evidence="6" id="KW-0677">Repeat</keyword>
<dbReference type="PANTHER" id="PTHR45635">
    <property type="entry name" value="ADP,ATP CARRIER PROTEIN 1-RELATED-RELATED"/>
    <property type="match status" value="1"/>
</dbReference>
<evidence type="ECO:0000313" key="13">
    <source>
        <dbReference type="EMBL" id="TKR58598.1"/>
    </source>
</evidence>
<comment type="similarity">
    <text evidence="2 12">Belongs to the mitochondrial carrier (TC 2.A.29) family.</text>
</comment>
<evidence type="ECO:0000256" key="2">
    <source>
        <dbReference type="ARBA" id="ARBA00006375"/>
    </source>
</evidence>
<keyword evidence="8" id="KW-1133">Transmembrane helix</keyword>
<dbReference type="InterPro" id="IPR018108">
    <property type="entry name" value="MCP_transmembrane"/>
</dbReference>
<evidence type="ECO:0000256" key="12">
    <source>
        <dbReference type="RuleBase" id="RU368008"/>
    </source>
</evidence>
<dbReference type="InterPro" id="IPR023395">
    <property type="entry name" value="MCP_dom_sf"/>
</dbReference>
<comment type="subunit">
    <text evidence="12">Monomer.</text>
</comment>
<reference evidence="13 14" key="2">
    <citation type="journal article" date="2019" name="G3 (Bethesda)">
        <title>Hybrid Assembly of the Genome of the Entomopathogenic Nematode Steinernema carpocapsae Identifies the X-Chromosome.</title>
        <authorList>
            <person name="Serra L."/>
            <person name="Macchietto M."/>
            <person name="Macias-Munoz A."/>
            <person name="McGill C.J."/>
            <person name="Rodriguez I.M."/>
            <person name="Rodriguez B."/>
            <person name="Murad R."/>
            <person name="Mortazavi A."/>
        </authorList>
    </citation>
    <scope>NUCLEOTIDE SEQUENCE [LARGE SCALE GENOMIC DNA]</scope>
    <source>
        <strain evidence="13 14">ALL</strain>
    </source>
</reference>
<sequence length="135" mass="14827">MAASYPFHLAETCLAADVGKGATRKFFGISDCFAKVTRLPTGLYRGFVVEFVGTSLFSSLCLASYPFETVSRRMMLDSHQPWSSAEKPKNGGWKVAKAIYKNEGLCGFYKRTGCLLPSLCLIFNCGRLCSDGEAR</sequence>
<dbReference type="GO" id="GO:0005743">
    <property type="term" value="C:mitochondrial inner membrane"/>
    <property type="evidence" value="ECO:0007669"/>
    <property type="project" value="UniProtKB-SubCell"/>
</dbReference>
<dbReference type="OrthoDB" id="270584at2759"/>
<evidence type="ECO:0000256" key="11">
    <source>
        <dbReference type="ARBA" id="ARBA00024143"/>
    </source>
</evidence>
<keyword evidence="3 12" id="KW-0813">Transport</keyword>
<evidence type="ECO:0000256" key="8">
    <source>
        <dbReference type="ARBA" id="ARBA00022989"/>
    </source>
</evidence>
<accession>A0A4U5LRH6</accession>
<dbReference type="PANTHER" id="PTHR45635:SF14">
    <property type="entry name" value="ADP_ATP TRANSLOCASE"/>
    <property type="match status" value="1"/>
</dbReference>
<evidence type="ECO:0000256" key="4">
    <source>
        <dbReference type="ARBA" id="ARBA00022449"/>
    </source>
</evidence>
<dbReference type="InterPro" id="IPR002113">
    <property type="entry name" value="ADT_euk_type"/>
</dbReference>
<name>A0A4U5LRH6_STECR</name>
<keyword evidence="9" id="KW-0496">Mitochondrion</keyword>
<evidence type="ECO:0000313" key="14">
    <source>
        <dbReference type="Proteomes" id="UP000298663"/>
    </source>
</evidence>
<protein>
    <recommendedName>
        <fullName evidence="12">ADP/ATP translocase</fullName>
    </recommendedName>
    <alternativeName>
        <fullName evidence="12">ADP,ATP carrier protein</fullName>
    </alternativeName>
</protein>
<comment type="caution">
    <text evidence="13">The sequence shown here is derived from an EMBL/GenBank/DDBJ whole genome shotgun (WGS) entry which is preliminary data.</text>
</comment>
<dbReference type="EMBL" id="AZBU02000013">
    <property type="protein sequence ID" value="TKR58598.1"/>
    <property type="molecule type" value="Genomic_DNA"/>
</dbReference>
<organism evidence="13 14">
    <name type="scientific">Steinernema carpocapsae</name>
    <name type="common">Entomopathogenic nematode</name>
    <dbReference type="NCBI Taxonomy" id="34508"/>
    <lineage>
        <taxon>Eukaryota</taxon>
        <taxon>Metazoa</taxon>
        <taxon>Ecdysozoa</taxon>
        <taxon>Nematoda</taxon>
        <taxon>Chromadorea</taxon>
        <taxon>Rhabditida</taxon>
        <taxon>Tylenchina</taxon>
        <taxon>Panagrolaimomorpha</taxon>
        <taxon>Strongyloidoidea</taxon>
        <taxon>Steinernematidae</taxon>
        <taxon>Steinernema</taxon>
    </lineage>
</organism>
<dbReference type="STRING" id="34508.A0A4U5LRH6"/>
<dbReference type="SUPFAM" id="SSF103506">
    <property type="entry name" value="Mitochondrial carrier"/>
    <property type="match status" value="1"/>
</dbReference>
<comment type="catalytic activity">
    <reaction evidence="11">
        <text>ADP(in) + ATP(out) = ADP(out) + ATP(in)</text>
        <dbReference type="Rhea" id="RHEA:34999"/>
        <dbReference type="ChEBI" id="CHEBI:30616"/>
        <dbReference type="ChEBI" id="CHEBI:456216"/>
    </reaction>
    <physiologicalReaction direction="left-to-right" evidence="11">
        <dbReference type="Rhea" id="RHEA:35000"/>
    </physiologicalReaction>
</comment>
<keyword evidence="10" id="KW-0472">Membrane</keyword>
<keyword evidence="14" id="KW-1185">Reference proteome</keyword>
<gene>
    <name evidence="13" type="ORF">L596_030022</name>
</gene>
<proteinExistence type="inferred from homology"/>
<evidence type="ECO:0000256" key="5">
    <source>
        <dbReference type="ARBA" id="ARBA00022692"/>
    </source>
</evidence>
<keyword evidence="7" id="KW-0999">Mitochondrion inner membrane</keyword>
<dbReference type="AlphaFoldDB" id="A0A4U5LRH6"/>
<evidence type="ECO:0000256" key="6">
    <source>
        <dbReference type="ARBA" id="ARBA00022737"/>
    </source>
</evidence>
<evidence type="ECO:0000256" key="7">
    <source>
        <dbReference type="ARBA" id="ARBA00022792"/>
    </source>
</evidence>
<reference evidence="13 14" key="1">
    <citation type="journal article" date="2015" name="Genome Biol.">
        <title>Comparative genomics of Steinernema reveals deeply conserved gene regulatory networks.</title>
        <authorList>
            <person name="Dillman A.R."/>
            <person name="Macchietto M."/>
            <person name="Porter C.F."/>
            <person name="Rogers A."/>
            <person name="Williams B."/>
            <person name="Antoshechkin I."/>
            <person name="Lee M.M."/>
            <person name="Goodwin Z."/>
            <person name="Lu X."/>
            <person name="Lewis E.E."/>
            <person name="Goodrich-Blair H."/>
            <person name="Stock S.P."/>
            <person name="Adams B.J."/>
            <person name="Sternberg P.W."/>
            <person name="Mortazavi A."/>
        </authorList>
    </citation>
    <scope>NUCLEOTIDE SEQUENCE [LARGE SCALE GENOMIC DNA]</scope>
    <source>
        <strain evidence="13 14">ALL</strain>
    </source>
</reference>
<comment type="subcellular location">
    <subcellularLocation>
        <location evidence="12">Membrane</location>
        <topology evidence="12">Multi-pass membrane protein</topology>
    </subcellularLocation>
    <subcellularLocation>
        <location evidence="1">Mitochondrion inner membrane</location>
        <topology evidence="1">Multi-pass membrane protein</topology>
    </subcellularLocation>
</comment>